<evidence type="ECO:0000256" key="4">
    <source>
        <dbReference type="ARBA" id="ARBA00022801"/>
    </source>
</evidence>
<dbReference type="KEGG" id="baqk:QN215_09540"/>
<name>A0AB39U753_9BIFI</name>
<feature type="domain" description="Phosphatidic acid phosphatase type 2/haloperoxidase" evidence="8">
    <location>
        <begin position="99"/>
        <end position="217"/>
    </location>
</feature>
<accession>A0AB39U753</accession>
<dbReference type="InterPro" id="IPR000326">
    <property type="entry name" value="PAP2/HPO"/>
</dbReference>
<protein>
    <submittedName>
        <fullName evidence="10">Phosphatase PAP2 family protein</fullName>
    </submittedName>
</protein>
<dbReference type="InterPro" id="IPR036938">
    <property type="entry name" value="PAP2/HPO_sf"/>
</dbReference>
<evidence type="ECO:0000256" key="3">
    <source>
        <dbReference type="ARBA" id="ARBA00022692"/>
    </source>
</evidence>
<evidence type="ECO:0000259" key="8">
    <source>
        <dbReference type="SMART" id="SM00014"/>
    </source>
</evidence>
<dbReference type="EMBL" id="CP129674">
    <property type="protein sequence ID" value="XDS44705.1"/>
    <property type="molecule type" value="Genomic_DNA"/>
</dbReference>
<dbReference type="GO" id="GO:0005886">
    <property type="term" value="C:plasma membrane"/>
    <property type="evidence" value="ECO:0007669"/>
    <property type="project" value="UniProtKB-SubCell"/>
</dbReference>
<keyword evidence="2" id="KW-1003">Cell membrane</keyword>
<sequence length="230" mass="25110">MNNPFVMSLSRLPWTRRLLLLVTALALICIIPIGDALKRSQSITNHEMKILEQFQKAPHLLLAISTGFGQAFSIAGTALIVSLSLLYLVWTQRGWVQPLRGAIIAVTPMMVTLVVKVIVNRSRPGTSLGNLENDPSFPSGHVAASICCVALLFLIMQLRHVRESSRGNRYFLRLAVSVILMLIPVMTAVSRLILGVHYPSDVVASLILNALLAASMGVITQQEIMAGPLH</sequence>
<dbReference type="AlphaFoldDB" id="A0AB39U753"/>
<dbReference type="KEGG" id="baqk:QN215_00750"/>
<evidence type="ECO:0000313" key="9">
    <source>
        <dbReference type="EMBL" id="XDS44482.1"/>
    </source>
</evidence>
<dbReference type="EMBL" id="CP129674">
    <property type="protein sequence ID" value="XDS44482.1"/>
    <property type="molecule type" value="Genomic_DNA"/>
</dbReference>
<feature type="transmembrane region" description="Helical" evidence="7">
    <location>
        <begin position="60"/>
        <end position="89"/>
    </location>
</feature>
<evidence type="ECO:0000313" key="10">
    <source>
        <dbReference type="EMBL" id="XDS44705.1"/>
    </source>
</evidence>
<dbReference type="Gene3D" id="1.20.144.10">
    <property type="entry name" value="Phosphatidic acid phosphatase type 2/haloperoxidase"/>
    <property type="match status" value="1"/>
</dbReference>
<dbReference type="SUPFAM" id="SSF48317">
    <property type="entry name" value="Acid phosphatase/Vanadium-dependent haloperoxidase"/>
    <property type="match status" value="1"/>
</dbReference>
<reference evidence="10" key="1">
    <citation type="submission" date="2023-07" db="EMBL/GenBank/DDBJ databases">
        <title>Bifidobacterium aquikefiriaerophilum sp. nov. and Bifidobacterium eccum sp. nov., isolated from water kefir.</title>
        <authorList>
            <person name="Breselge S."/>
            <person name="Bellassi P."/>
            <person name="Barcenilla C."/>
            <person name="Alvarez-Ordonez A."/>
            <person name="Morelli L."/>
            <person name="Cotter P.D."/>
        </authorList>
    </citation>
    <scope>NUCLEOTIDE SEQUENCE</scope>
    <source>
        <strain evidence="10">WK041_4_12</strain>
    </source>
</reference>
<dbReference type="SMART" id="SM00014">
    <property type="entry name" value="acidPPc"/>
    <property type="match status" value="1"/>
</dbReference>
<proteinExistence type="predicted"/>
<keyword evidence="5 7" id="KW-1133">Transmembrane helix</keyword>
<evidence type="ECO:0000256" key="5">
    <source>
        <dbReference type="ARBA" id="ARBA00022989"/>
    </source>
</evidence>
<comment type="subcellular location">
    <subcellularLocation>
        <location evidence="1">Cell membrane</location>
        <topology evidence="1">Multi-pass membrane protein</topology>
    </subcellularLocation>
</comment>
<evidence type="ECO:0000256" key="7">
    <source>
        <dbReference type="SAM" id="Phobius"/>
    </source>
</evidence>
<evidence type="ECO:0000256" key="2">
    <source>
        <dbReference type="ARBA" id="ARBA00022475"/>
    </source>
</evidence>
<dbReference type="GO" id="GO:0016787">
    <property type="term" value="F:hydrolase activity"/>
    <property type="evidence" value="ECO:0007669"/>
    <property type="project" value="UniProtKB-KW"/>
</dbReference>
<evidence type="ECO:0000256" key="1">
    <source>
        <dbReference type="ARBA" id="ARBA00004651"/>
    </source>
</evidence>
<feature type="transmembrane region" description="Helical" evidence="7">
    <location>
        <begin position="101"/>
        <end position="119"/>
    </location>
</feature>
<keyword evidence="3 7" id="KW-0812">Transmembrane</keyword>
<dbReference type="Pfam" id="PF01569">
    <property type="entry name" value="PAP2"/>
    <property type="match status" value="1"/>
</dbReference>
<keyword evidence="6 7" id="KW-0472">Membrane</keyword>
<organism evidence="10">
    <name type="scientific">Bifidobacterium aquikefiricola</name>
    <dbReference type="NCBI Taxonomy" id="3059038"/>
    <lineage>
        <taxon>Bacteria</taxon>
        <taxon>Bacillati</taxon>
        <taxon>Actinomycetota</taxon>
        <taxon>Actinomycetes</taxon>
        <taxon>Bifidobacteriales</taxon>
        <taxon>Bifidobacteriaceae</taxon>
        <taxon>Bifidobacterium</taxon>
    </lineage>
</organism>
<gene>
    <name evidence="10" type="ORF">QN215_00750</name>
    <name evidence="9" type="ORF">QN215_09540</name>
</gene>
<feature type="transmembrane region" description="Helical" evidence="7">
    <location>
        <begin position="202"/>
        <end position="220"/>
    </location>
</feature>
<evidence type="ECO:0000256" key="6">
    <source>
        <dbReference type="ARBA" id="ARBA00023136"/>
    </source>
</evidence>
<dbReference type="PANTHER" id="PTHR14969">
    <property type="entry name" value="SPHINGOSINE-1-PHOSPHATE PHOSPHOHYDROLASE"/>
    <property type="match status" value="1"/>
</dbReference>
<keyword evidence="4" id="KW-0378">Hydrolase</keyword>
<dbReference type="RefSeq" id="WP_369344056.1">
    <property type="nucleotide sequence ID" value="NZ_CP129674.1"/>
</dbReference>
<feature type="transmembrane region" description="Helical" evidence="7">
    <location>
        <begin position="139"/>
        <end position="158"/>
    </location>
</feature>
<feature type="transmembrane region" description="Helical" evidence="7">
    <location>
        <begin position="170"/>
        <end position="190"/>
    </location>
</feature>
<dbReference type="PANTHER" id="PTHR14969:SF62">
    <property type="entry name" value="DECAPRENYLPHOSPHORYL-5-PHOSPHORIBOSE PHOSPHATASE RV3807C-RELATED"/>
    <property type="match status" value="1"/>
</dbReference>